<evidence type="ECO:0000313" key="2">
    <source>
        <dbReference type="Proteomes" id="UP000483004"/>
    </source>
</evidence>
<dbReference type="AlphaFoldDB" id="A0A6L3W2G0"/>
<dbReference type="Proteomes" id="UP000483004">
    <property type="component" value="Unassembled WGS sequence"/>
</dbReference>
<accession>A0A6L3W2G0</accession>
<comment type="caution">
    <text evidence="1">The sequence shown here is derived from an EMBL/GenBank/DDBJ whole genome shotgun (WGS) entry which is preliminary data.</text>
</comment>
<dbReference type="RefSeq" id="WP_151539698.1">
    <property type="nucleotide sequence ID" value="NZ_WBMR01000019.1"/>
</dbReference>
<proteinExistence type="predicted"/>
<reference evidence="1 2" key="1">
    <citation type="submission" date="2019-09" db="EMBL/GenBank/DDBJ databases">
        <title>Actinomadura physcomitrii sp. nov., a novel actinomycete isolated from moss [Physcomitrium sphaericum (Ludw) Fuernr].</title>
        <authorList>
            <person name="Liu C."/>
            <person name="Zhuang X."/>
        </authorList>
    </citation>
    <scope>NUCLEOTIDE SEQUENCE [LARGE SCALE GENOMIC DNA]</scope>
    <source>
        <strain evidence="1 2">CYP1-1B</strain>
    </source>
</reference>
<protein>
    <submittedName>
        <fullName evidence="1">Uncharacterized protein</fullName>
    </submittedName>
</protein>
<name>A0A6L3W2G0_9ACTN</name>
<keyword evidence="2" id="KW-1185">Reference proteome</keyword>
<sequence>MQRTKSLDLFQGDDEQVTVTVSDEATGAAYDLTGALVHVYLKPSAETPDGDASVVVLAIGDGIEVLDAAAGQIRVTIPSSWLATAGTRWWHLTVVMAGATRTAARGPVHVLDT</sequence>
<dbReference type="EMBL" id="WBMR01000019">
    <property type="protein sequence ID" value="KAB2384743.1"/>
    <property type="molecule type" value="Genomic_DNA"/>
</dbReference>
<organism evidence="1 2">
    <name type="scientific">Actinomadura montaniterrae</name>
    <dbReference type="NCBI Taxonomy" id="1803903"/>
    <lineage>
        <taxon>Bacteria</taxon>
        <taxon>Bacillati</taxon>
        <taxon>Actinomycetota</taxon>
        <taxon>Actinomycetes</taxon>
        <taxon>Streptosporangiales</taxon>
        <taxon>Thermomonosporaceae</taxon>
        <taxon>Actinomadura</taxon>
    </lineage>
</organism>
<gene>
    <name evidence="1" type="ORF">F9B16_09860</name>
</gene>
<evidence type="ECO:0000313" key="1">
    <source>
        <dbReference type="EMBL" id="KAB2384743.1"/>
    </source>
</evidence>